<dbReference type="EMBL" id="BGPR01001159">
    <property type="protein sequence ID" value="GBM46965.1"/>
    <property type="molecule type" value="Genomic_DNA"/>
</dbReference>
<organism evidence="1 2">
    <name type="scientific">Araneus ventricosus</name>
    <name type="common">Orbweaver spider</name>
    <name type="synonym">Epeira ventricosa</name>
    <dbReference type="NCBI Taxonomy" id="182803"/>
    <lineage>
        <taxon>Eukaryota</taxon>
        <taxon>Metazoa</taxon>
        <taxon>Ecdysozoa</taxon>
        <taxon>Arthropoda</taxon>
        <taxon>Chelicerata</taxon>
        <taxon>Arachnida</taxon>
        <taxon>Araneae</taxon>
        <taxon>Araneomorphae</taxon>
        <taxon>Entelegynae</taxon>
        <taxon>Araneoidea</taxon>
        <taxon>Araneidae</taxon>
        <taxon>Araneus</taxon>
    </lineage>
</organism>
<dbReference type="Proteomes" id="UP000499080">
    <property type="component" value="Unassembled WGS sequence"/>
</dbReference>
<dbReference type="AlphaFoldDB" id="A0A4Y2G2S7"/>
<protein>
    <submittedName>
        <fullName evidence="1">Uncharacterized protein</fullName>
    </submittedName>
</protein>
<gene>
    <name evidence="1" type="ORF">AVEN_241189_1</name>
</gene>
<evidence type="ECO:0000313" key="1">
    <source>
        <dbReference type="EMBL" id="GBM46965.1"/>
    </source>
</evidence>
<accession>A0A4Y2G2S7</accession>
<sequence>MCLVVFGISLESCSHCELVSCKTLSAVGGATTVIISDLLSACVTNLCAFGDATTVIISDLLSACVTNLCAFGGATTVIISDLLSSCVTNLCNCCFSCYL</sequence>
<keyword evidence="2" id="KW-1185">Reference proteome</keyword>
<comment type="caution">
    <text evidence="1">The sequence shown here is derived from an EMBL/GenBank/DDBJ whole genome shotgun (WGS) entry which is preliminary data.</text>
</comment>
<name>A0A4Y2G2S7_ARAVE</name>
<proteinExistence type="predicted"/>
<evidence type="ECO:0000313" key="2">
    <source>
        <dbReference type="Proteomes" id="UP000499080"/>
    </source>
</evidence>
<reference evidence="1 2" key="1">
    <citation type="journal article" date="2019" name="Sci. Rep.">
        <title>Orb-weaving spider Araneus ventricosus genome elucidates the spidroin gene catalogue.</title>
        <authorList>
            <person name="Kono N."/>
            <person name="Nakamura H."/>
            <person name="Ohtoshi R."/>
            <person name="Moran D.A.P."/>
            <person name="Shinohara A."/>
            <person name="Yoshida Y."/>
            <person name="Fujiwara M."/>
            <person name="Mori M."/>
            <person name="Tomita M."/>
            <person name="Arakawa K."/>
        </authorList>
    </citation>
    <scope>NUCLEOTIDE SEQUENCE [LARGE SCALE GENOMIC DNA]</scope>
</reference>